<evidence type="ECO:0000313" key="1">
    <source>
        <dbReference type="EMBL" id="SPQ93053.1"/>
    </source>
</evidence>
<reference evidence="1 2" key="1">
    <citation type="submission" date="2018-03" db="EMBL/GenBank/DDBJ databases">
        <authorList>
            <person name="Fogelqvist J."/>
        </authorList>
    </citation>
    <scope>NUCLEOTIDE SEQUENCE [LARGE SCALE GENOMIC DNA]</scope>
</reference>
<keyword evidence="1" id="KW-0496">Mitochondrion</keyword>
<gene>
    <name evidence="1" type="ORF">PLBR_LOCUS268</name>
</gene>
<sequence>MAGLFVKLARRDGVAWTVEDGRRSVSLDCSEGVRLVVRYDSGEAQLAFDVLDPAVQKSICLLEGFPKIIIETPSDRSSAIELTVLSGQVPAQLPIQIRERADSMVRFLACFVPCRRNSIAFAATSMFAELDDRLSRLSRTPAIAVDLRGVSSNSLAAALDEAAIHERIGRLDTDPQFRQFCNDIDAVWSTLALE</sequence>
<evidence type="ECO:0000313" key="2">
    <source>
        <dbReference type="Proteomes" id="UP000290189"/>
    </source>
</evidence>
<accession>A0A3P3XYU5</accession>
<dbReference type="AlphaFoldDB" id="A0A3P3XYU5"/>
<organism evidence="1 2">
    <name type="scientific">Plasmodiophora brassicae</name>
    <name type="common">Clubroot disease agent</name>
    <dbReference type="NCBI Taxonomy" id="37360"/>
    <lineage>
        <taxon>Eukaryota</taxon>
        <taxon>Sar</taxon>
        <taxon>Rhizaria</taxon>
        <taxon>Endomyxa</taxon>
        <taxon>Phytomyxea</taxon>
        <taxon>Plasmodiophorida</taxon>
        <taxon>Plasmodiophoridae</taxon>
        <taxon>Plasmodiophora</taxon>
    </lineage>
</organism>
<protein>
    <submittedName>
        <fullName evidence="1">Uncharacterized protein</fullName>
    </submittedName>
</protein>
<dbReference type="EMBL" id="OVEO01000001">
    <property type="protein sequence ID" value="SPQ93053.1"/>
    <property type="molecule type" value="Genomic_DNA"/>
</dbReference>
<proteinExistence type="predicted"/>
<name>A0A3P3XYU5_PLABS</name>
<dbReference type="Proteomes" id="UP000290189">
    <property type="component" value="Unassembled WGS sequence"/>
</dbReference>
<geneLocation type="mitochondrion" evidence="1"/>